<feature type="chain" id="PRO_5011549349" description="Beta-xylanase" evidence="12">
    <location>
        <begin position="24"/>
        <end position="539"/>
    </location>
</feature>
<dbReference type="InterPro" id="IPR031158">
    <property type="entry name" value="GH10_AS"/>
</dbReference>
<comment type="catalytic activity">
    <reaction evidence="1 11">
        <text>Endohydrolysis of (1-&gt;4)-beta-D-xylosidic linkages in xylans.</text>
        <dbReference type="EC" id="3.2.1.8"/>
    </reaction>
</comment>
<evidence type="ECO:0000256" key="12">
    <source>
        <dbReference type="SAM" id="SignalP"/>
    </source>
</evidence>
<evidence type="ECO:0000256" key="9">
    <source>
        <dbReference type="ARBA" id="ARBA00023326"/>
    </source>
</evidence>
<keyword evidence="6 11" id="KW-0378">Hydrolase</keyword>
<dbReference type="Proteomes" id="UP000199513">
    <property type="component" value="Unassembled WGS sequence"/>
</dbReference>
<evidence type="ECO:0000256" key="4">
    <source>
        <dbReference type="ARBA" id="ARBA00022729"/>
    </source>
</evidence>
<dbReference type="SUPFAM" id="SSF51445">
    <property type="entry name" value="(Trans)glycosidases"/>
    <property type="match status" value="1"/>
</dbReference>
<keyword evidence="3 14" id="KW-0858">Xylan degradation</keyword>
<evidence type="ECO:0000259" key="13">
    <source>
        <dbReference type="PROSITE" id="PS51760"/>
    </source>
</evidence>
<keyword evidence="5" id="KW-0677">Repeat</keyword>
<feature type="signal peptide" evidence="12">
    <location>
        <begin position="1"/>
        <end position="23"/>
    </location>
</feature>
<evidence type="ECO:0000256" key="11">
    <source>
        <dbReference type="RuleBase" id="RU361174"/>
    </source>
</evidence>
<dbReference type="GO" id="GO:0031176">
    <property type="term" value="F:endo-1,4-beta-xylanase activity"/>
    <property type="evidence" value="ECO:0007669"/>
    <property type="project" value="UniProtKB-EC"/>
</dbReference>
<dbReference type="PRINTS" id="PR00134">
    <property type="entry name" value="GLHYDRLASE10"/>
</dbReference>
<dbReference type="Pfam" id="PF02018">
    <property type="entry name" value="CBM_4_9"/>
    <property type="match status" value="1"/>
</dbReference>
<evidence type="ECO:0000256" key="3">
    <source>
        <dbReference type="ARBA" id="ARBA00022651"/>
    </source>
</evidence>
<keyword evidence="7 11" id="KW-0119">Carbohydrate metabolism</keyword>
<dbReference type="EC" id="3.2.1.8" evidence="11"/>
<dbReference type="AlphaFoldDB" id="A0A1I2AJT3"/>
<dbReference type="PROSITE" id="PS00591">
    <property type="entry name" value="GH10_1"/>
    <property type="match status" value="1"/>
</dbReference>
<keyword evidence="15" id="KW-1185">Reference proteome</keyword>
<evidence type="ECO:0000256" key="1">
    <source>
        <dbReference type="ARBA" id="ARBA00000681"/>
    </source>
</evidence>
<dbReference type="Gene3D" id="2.60.120.260">
    <property type="entry name" value="Galactose-binding domain-like"/>
    <property type="match status" value="1"/>
</dbReference>
<dbReference type="PROSITE" id="PS51257">
    <property type="entry name" value="PROKAR_LIPOPROTEIN"/>
    <property type="match status" value="1"/>
</dbReference>
<dbReference type="SUPFAM" id="SSF49785">
    <property type="entry name" value="Galactose-binding domain-like"/>
    <property type="match status" value="1"/>
</dbReference>
<dbReference type="SMART" id="SM00633">
    <property type="entry name" value="Glyco_10"/>
    <property type="match status" value="1"/>
</dbReference>
<dbReference type="InterPro" id="IPR008979">
    <property type="entry name" value="Galactose-bd-like_sf"/>
</dbReference>
<sequence>MKKIMKNLKLPLLVMAILLSACKKEVETGILNKSNFPESTTPLKDAADFPIGVAIDFTPMINNQQYREVAQRDFDGVTFSYHMKHGAIVRDDGTMNFTNTDALVQASDNLEIFGHTLGWHQNQNASYLKNFSGIVIPATVNLIQNGGFELGGATNFNNWATFNSGNPAGSATITVGTGNEVRTGTRSMKVINPTAYPGNQWRVQVASDLVPTIVGRQYTVSYWVRALSAGGSIRLSTQTSGGGEPQYQGDQTIGTAWQQVNWTITANSPQTRILFDMGQAANTYLIDDVNFSEAVVAPSGAQIVTRLDQALNNFITQIVTRYKNKVKAWDVVNELFTEDGNIRNNNNTSTTPSDVLVWSHYLGRDYALKAFNYARAADPNADLYINDYNLESSPRKLDSLIAFVGELKRKGAKVDGIGTQMHIFWNSSHAGIDAMFQKLAATGLKIRVSELDVRINPTNKGSFIFDTYMEGYQAQMYNYVVKSYIKHVPPAQRAGITIWGISDNTSWLYNNGRDYPLLYRADFSKKQAYGGVLDGLQKR</sequence>
<dbReference type="EMBL" id="FONY01000001">
    <property type="protein sequence ID" value="SFE44146.1"/>
    <property type="molecule type" value="Genomic_DNA"/>
</dbReference>
<dbReference type="PROSITE" id="PS51760">
    <property type="entry name" value="GH10_2"/>
    <property type="match status" value="1"/>
</dbReference>
<comment type="similarity">
    <text evidence="2 11">Belongs to the glycosyl hydrolase 10 (cellulase F) family.</text>
</comment>
<dbReference type="GO" id="GO:0045493">
    <property type="term" value="P:xylan catabolic process"/>
    <property type="evidence" value="ECO:0007669"/>
    <property type="project" value="UniProtKB-KW"/>
</dbReference>
<dbReference type="PANTHER" id="PTHR31490:SF88">
    <property type="entry name" value="BETA-XYLANASE"/>
    <property type="match status" value="1"/>
</dbReference>
<keyword evidence="8 11" id="KW-0326">Glycosidase</keyword>
<dbReference type="Gene3D" id="3.20.20.80">
    <property type="entry name" value="Glycosidases"/>
    <property type="match status" value="2"/>
</dbReference>
<organism evidence="14 15">
    <name type="scientific">Thermoflexibacter ruber</name>
    <dbReference type="NCBI Taxonomy" id="1003"/>
    <lineage>
        <taxon>Bacteria</taxon>
        <taxon>Pseudomonadati</taxon>
        <taxon>Bacteroidota</taxon>
        <taxon>Cytophagia</taxon>
        <taxon>Cytophagales</taxon>
        <taxon>Thermoflexibacteraceae</taxon>
        <taxon>Thermoflexibacter</taxon>
    </lineage>
</organism>
<reference evidence="14 15" key="1">
    <citation type="submission" date="2016-10" db="EMBL/GenBank/DDBJ databases">
        <authorList>
            <person name="de Groot N.N."/>
        </authorList>
    </citation>
    <scope>NUCLEOTIDE SEQUENCE [LARGE SCALE GENOMIC DNA]</scope>
    <source>
        <strain>GEY</strain>
        <strain evidence="15">DSM 9560</strain>
    </source>
</reference>
<evidence type="ECO:0000256" key="10">
    <source>
        <dbReference type="PROSITE-ProRule" id="PRU10061"/>
    </source>
</evidence>
<dbReference type="Pfam" id="PF00331">
    <property type="entry name" value="Glyco_hydro_10"/>
    <property type="match status" value="2"/>
</dbReference>
<evidence type="ECO:0000256" key="8">
    <source>
        <dbReference type="ARBA" id="ARBA00023295"/>
    </source>
</evidence>
<protein>
    <recommendedName>
        <fullName evidence="11">Beta-xylanase</fullName>
        <ecNumber evidence="11">3.2.1.8</ecNumber>
    </recommendedName>
</protein>
<dbReference type="InterPro" id="IPR044846">
    <property type="entry name" value="GH10"/>
</dbReference>
<evidence type="ECO:0000256" key="6">
    <source>
        <dbReference type="ARBA" id="ARBA00022801"/>
    </source>
</evidence>
<dbReference type="InterPro" id="IPR001000">
    <property type="entry name" value="GH10_dom"/>
</dbReference>
<dbReference type="OrthoDB" id="1032269at2"/>
<dbReference type="STRING" id="1003.SAMN04488541_1001200"/>
<feature type="active site" description="Nucleophile" evidence="10">
    <location>
        <position position="450"/>
    </location>
</feature>
<accession>A0A1I2AJT3</accession>
<keyword evidence="4 12" id="KW-0732">Signal</keyword>
<dbReference type="InterPro" id="IPR017853">
    <property type="entry name" value="GH"/>
</dbReference>
<evidence type="ECO:0000313" key="15">
    <source>
        <dbReference type="Proteomes" id="UP000199513"/>
    </source>
</evidence>
<evidence type="ECO:0000256" key="2">
    <source>
        <dbReference type="ARBA" id="ARBA00007495"/>
    </source>
</evidence>
<name>A0A1I2AJT3_9BACT</name>
<gene>
    <name evidence="14" type="ORF">SAMN04488541_1001200</name>
</gene>
<proteinExistence type="inferred from homology"/>
<evidence type="ECO:0000256" key="5">
    <source>
        <dbReference type="ARBA" id="ARBA00022737"/>
    </source>
</evidence>
<feature type="domain" description="GH10" evidence="13">
    <location>
        <begin position="37"/>
        <end position="535"/>
    </location>
</feature>
<evidence type="ECO:0000313" key="14">
    <source>
        <dbReference type="EMBL" id="SFE44146.1"/>
    </source>
</evidence>
<evidence type="ECO:0000256" key="7">
    <source>
        <dbReference type="ARBA" id="ARBA00023277"/>
    </source>
</evidence>
<keyword evidence="9 11" id="KW-0624">Polysaccharide degradation</keyword>
<dbReference type="InterPro" id="IPR003305">
    <property type="entry name" value="CenC_carb-bd"/>
</dbReference>
<dbReference type="PANTHER" id="PTHR31490">
    <property type="entry name" value="GLYCOSYL HYDROLASE"/>
    <property type="match status" value="1"/>
</dbReference>